<dbReference type="InterPro" id="IPR006927">
    <property type="entry name" value="DUF639"/>
</dbReference>
<dbReference type="PANTHER" id="PTHR31860">
    <property type="entry name" value="HEAT-INDUCIBLE TRANSCRIPTION REPRESSOR (DUF639)-RELATED"/>
    <property type="match status" value="1"/>
</dbReference>
<keyword evidence="5" id="KW-1185">Reference proteome</keyword>
<evidence type="ECO:0000256" key="1">
    <source>
        <dbReference type="SAM" id="Coils"/>
    </source>
</evidence>
<dbReference type="Proteomes" id="UP001459277">
    <property type="component" value="Unassembled WGS sequence"/>
</dbReference>
<feature type="coiled-coil region" evidence="1">
    <location>
        <begin position="500"/>
        <end position="537"/>
    </location>
</feature>
<dbReference type="Pfam" id="PF04842">
    <property type="entry name" value="DUF639"/>
    <property type="match status" value="1"/>
</dbReference>
<protein>
    <submittedName>
        <fullName evidence="4">Uncharacterized protein</fullName>
    </submittedName>
</protein>
<keyword evidence="1" id="KW-0175">Coiled coil</keyword>
<feature type="compositionally biased region" description="Basic and acidic residues" evidence="2">
    <location>
        <begin position="34"/>
        <end position="45"/>
    </location>
</feature>
<accession>A0AAW2BMY3</accession>
<keyword evidence="3" id="KW-0472">Membrane</keyword>
<organism evidence="4 5">
    <name type="scientific">Lithocarpus litseifolius</name>
    <dbReference type="NCBI Taxonomy" id="425828"/>
    <lineage>
        <taxon>Eukaryota</taxon>
        <taxon>Viridiplantae</taxon>
        <taxon>Streptophyta</taxon>
        <taxon>Embryophyta</taxon>
        <taxon>Tracheophyta</taxon>
        <taxon>Spermatophyta</taxon>
        <taxon>Magnoliopsida</taxon>
        <taxon>eudicotyledons</taxon>
        <taxon>Gunneridae</taxon>
        <taxon>Pentapetalae</taxon>
        <taxon>rosids</taxon>
        <taxon>fabids</taxon>
        <taxon>Fagales</taxon>
        <taxon>Fagaceae</taxon>
        <taxon>Lithocarpus</taxon>
    </lineage>
</organism>
<evidence type="ECO:0000256" key="2">
    <source>
        <dbReference type="SAM" id="MobiDB-lite"/>
    </source>
</evidence>
<evidence type="ECO:0000256" key="3">
    <source>
        <dbReference type="SAM" id="Phobius"/>
    </source>
</evidence>
<comment type="caution">
    <text evidence="4">The sequence shown here is derived from an EMBL/GenBank/DDBJ whole genome shotgun (WGS) entry which is preliminary data.</text>
</comment>
<dbReference type="PANTHER" id="PTHR31860:SF5">
    <property type="entry name" value="ARGH (DUF639)"/>
    <property type="match status" value="1"/>
</dbReference>
<reference evidence="4 5" key="1">
    <citation type="submission" date="2024-01" db="EMBL/GenBank/DDBJ databases">
        <title>A telomere-to-telomere, gap-free genome of sweet tea (Lithocarpus litseifolius).</title>
        <authorList>
            <person name="Zhou J."/>
        </authorList>
    </citation>
    <scope>NUCLEOTIDE SEQUENCE [LARGE SCALE GENOMIC DNA]</scope>
    <source>
        <strain evidence="4">Zhou-2022a</strain>
        <tissue evidence="4">Leaf</tissue>
    </source>
</reference>
<evidence type="ECO:0000313" key="4">
    <source>
        <dbReference type="EMBL" id="KAK9986863.1"/>
    </source>
</evidence>
<gene>
    <name evidence="4" type="ORF">SO802_031814</name>
</gene>
<dbReference type="AlphaFoldDB" id="A0AAW2BMY3"/>
<keyword evidence="3" id="KW-1133">Transmembrane helix</keyword>
<keyword evidence="3" id="KW-0812">Transmembrane</keyword>
<name>A0AAW2BMY3_9ROSI</name>
<feature type="transmembrane region" description="Helical" evidence="3">
    <location>
        <begin position="670"/>
        <end position="694"/>
    </location>
</feature>
<evidence type="ECO:0000313" key="5">
    <source>
        <dbReference type="Proteomes" id="UP001459277"/>
    </source>
</evidence>
<proteinExistence type="predicted"/>
<sequence length="745" mass="83885">MQEGNPNPENAGRNHGYRNLGIGRSKNTNPNLRAETRKQKQEKMRSLGTVLKHPDDLFPLLKLKRTMKHAEKQIPPEFNNSIPIFVTLKLDTSMDKLVAEFEAGWNPETNGYSRKFVEFCSAKALTYMCQNIEENISNGSFSRFTFDMMLAWEMPSSTDEEAEACVECVAKEKEEGKVSVKVTQEQDDIPLFYSDIMPLLVDNKPNVGEDAFAWLGSLVPLVADPVNGRFTFETLTAPTGNRLHFPAYDKFLKEIDKCIKHLQKQAPPNGVELGDDEFILHVEGTASSQRVVRHIGATSWPGRLTLTNYALYFEASGVVTYEDALKIDLSENKEHSVRPVSTGPWGAPLFDKAILYESSESSEGIVLEFPEMTSSTRRDHWLALIKEIMFMHWFLSKYKVECPIQAWEMHARTILGIIRLHAAREILRISPPTPTKFLIFALLDELPKGDYILEELVDSLKKINSGHPCSASSTLKNMNMSLSIISSVEVKEIGEENVCASGLDDNNSSLEIAINQAREEEKKIVIAKATTEELKEEGIAESTLVFMELLKPLKGVLLWFEEIFTWERPITTLVVVAATLLITYKEWLGKTIALFFLWVVAKMIQARQKKINDKCKEIVVSSVSDQTTMESIVSAQHGLQTIHQVVQTANIALLKLWSILISKARKHADIVMISMIGLAILLAIVPMKFIIMAITLHCFSMTSKLGKQVGNNQGNRRLQEWWDSIPVIPVRVVDKPVDSPTCKSM</sequence>
<feature type="region of interest" description="Disordered" evidence="2">
    <location>
        <begin position="1"/>
        <end position="46"/>
    </location>
</feature>
<dbReference type="EMBL" id="JAZDWU010000011">
    <property type="protein sequence ID" value="KAK9986863.1"/>
    <property type="molecule type" value="Genomic_DNA"/>
</dbReference>
<feature type="transmembrane region" description="Helical" evidence="3">
    <location>
        <begin position="587"/>
        <end position="604"/>
    </location>
</feature>